<keyword evidence="5" id="KW-1185">Reference proteome</keyword>
<reference evidence="4 5" key="1">
    <citation type="submission" date="2024-09" db="EMBL/GenBank/DDBJ databases">
        <title>A chromosome-level genome assembly of Gray's grenadier anchovy, Coilia grayii.</title>
        <authorList>
            <person name="Fu Z."/>
        </authorList>
    </citation>
    <scope>NUCLEOTIDE SEQUENCE [LARGE SCALE GENOMIC DNA]</scope>
    <source>
        <strain evidence="4">G4</strain>
        <tissue evidence="4">Muscle</tissue>
    </source>
</reference>
<evidence type="ECO:0000313" key="4">
    <source>
        <dbReference type="EMBL" id="KAL2100279.1"/>
    </source>
</evidence>
<dbReference type="SUPFAM" id="SSF54236">
    <property type="entry name" value="Ubiquitin-like"/>
    <property type="match status" value="1"/>
</dbReference>
<protein>
    <recommendedName>
        <fullName evidence="3">UBX domain-containing protein</fullName>
    </recommendedName>
</protein>
<dbReference type="InterPro" id="IPR050730">
    <property type="entry name" value="UBX_domain-protein"/>
</dbReference>
<dbReference type="PANTHER" id="PTHR23322">
    <property type="entry name" value="FAS-ASSOCIATED PROTEIN"/>
    <property type="match status" value="1"/>
</dbReference>
<proteinExistence type="predicted"/>
<dbReference type="PROSITE" id="PS50033">
    <property type="entry name" value="UBX"/>
    <property type="match status" value="1"/>
</dbReference>
<name>A0ABD1KMF8_9TELE</name>
<keyword evidence="2" id="KW-0812">Transmembrane</keyword>
<evidence type="ECO:0000313" key="5">
    <source>
        <dbReference type="Proteomes" id="UP001591681"/>
    </source>
</evidence>
<organism evidence="4 5">
    <name type="scientific">Coilia grayii</name>
    <name type="common">Gray's grenadier anchovy</name>
    <dbReference type="NCBI Taxonomy" id="363190"/>
    <lineage>
        <taxon>Eukaryota</taxon>
        <taxon>Metazoa</taxon>
        <taxon>Chordata</taxon>
        <taxon>Craniata</taxon>
        <taxon>Vertebrata</taxon>
        <taxon>Euteleostomi</taxon>
        <taxon>Actinopterygii</taxon>
        <taxon>Neopterygii</taxon>
        <taxon>Teleostei</taxon>
        <taxon>Clupei</taxon>
        <taxon>Clupeiformes</taxon>
        <taxon>Clupeoidei</taxon>
        <taxon>Engraulidae</taxon>
        <taxon>Coilinae</taxon>
        <taxon>Coilia</taxon>
    </lineage>
</organism>
<evidence type="ECO:0000259" key="3">
    <source>
        <dbReference type="PROSITE" id="PS50033"/>
    </source>
</evidence>
<accession>A0ABD1KMF8</accession>
<comment type="caution">
    <text evidence="4">The sequence shown here is derived from an EMBL/GenBank/DDBJ whole genome shotgun (WGS) entry which is preliminary data.</text>
</comment>
<dbReference type="EMBL" id="JBHFQA010000004">
    <property type="protein sequence ID" value="KAL2100279.1"/>
    <property type="molecule type" value="Genomic_DNA"/>
</dbReference>
<gene>
    <name evidence="4" type="ORF">ACEWY4_004673</name>
</gene>
<feature type="transmembrane region" description="Helical" evidence="2">
    <location>
        <begin position="34"/>
        <end position="55"/>
    </location>
</feature>
<evidence type="ECO:0000256" key="1">
    <source>
        <dbReference type="SAM" id="MobiDB-lite"/>
    </source>
</evidence>
<dbReference type="Gene3D" id="3.10.20.90">
    <property type="entry name" value="Phosphatidylinositol 3-kinase Catalytic Subunit, Chain A, domain 1"/>
    <property type="match status" value="1"/>
</dbReference>
<dbReference type="Pfam" id="PF00789">
    <property type="entry name" value="UBX"/>
    <property type="match status" value="1"/>
</dbReference>
<feature type="compositionally biased region" description="Basic and acidic residues" evidence="1">
    <location>
        <begin position="65"/>
        <end position="87"/>
    </location>
</feature>
<dbReference type="InterPro" id="IPR001012">
    <property type="entry name" value="UBX_dom"/>
</dbReference>
<feature type="region of interest" description="Disordered" evidence="1">
    <location>
        <begin position="64"/>
        <end position="87"/>
    </location>
</feature>
<dbReference type="PANTHER" id="PTHR23322:SF93">
    <property type="entry name" value="UBX DOMAIN-CONTAINING PROTEIN 8"/>
    <property type="match status" value="1"/>
</dbReference>
<dbReference type="PIRSF" id="PIRSF037632">
    <property type="entry name" value="UBX_Rep6"/>
    <property type="match status" value="1"/>
</dbReference>
<dbReference type="InterPro" id="IPR017247">
    <property type="entry name" value="UBXN8"/>
</dbReference>
<sequence length="277" mass="31694">MFAWKPSLSFCALAFLFFCCMSWKFSLIGVRTAFLWAGRTFLLLCFITIAVHLYPRAKAFLFPPRPEKPTGPEDAEAKLKQETARREQQAYLNQKSSHYQENVQKPKEEALLRKKEEQFYRMTGQTWRLTEGQALGEGELSDLEDTHVQDDETAQQRAVRRRKLPAMAPQEAVQQDPPLTKRVIVLPDEPSADAEGVVNVALRCPSGRTVYRRFLQSHPSSALVDWMFKSGYHPAIYEVSMPYPRRPLPVEAQRTLADVGIVRNTVLHVEEKDPSTT</sequence>
<keyword evidence="2" id="KW-0472">Membrane</keyword>
<dbReference type="Proteomes" id="UP001591681">
    <property type="component" value="Unassembled WGS sequence"/>
</dbReference>
<evidence type="ECO:0000256" key="2">
    <source>
        <dbReference type="SAM" id="Phobius"/>
    </source>
</evidence>
<keyword evidence="2" id="KW-1133">Transmembrane helix</keyword>
<feature type="domain" description="UBX" evidence="3">
    <location>
        <begin position="193"/>
        <end position="269"/>
    </location>
</feature>
<dbReference type="InterPro" id="IPR029071">
    <property type="entry name" value="Ubiquitin-like_domsf"/>
</dbReference>
<dbReference type="AlphaFoldDB" id="A0ABD1KMF8"/>